<dbReference type="AlphaFoldDB" id="A0A381WAF9"/>
<accession>A0A381WAF9</accession>
<protein>
    <recommendedName>
        <fullName evidence="11">Lipase maturation factor family protein</fullName>
    </recommendedName>
</protein>
<feature type="transmembrane region" description="Helical" evidence="7">
    <location>
        <begin position="144"/>
        <end position="160"/>
    </location>
</feature>
<evidence type="ECO:0000259" key="8">
    <source>
        <dbReference type="Pfam" id="PF06762"/>
    </source>
</evidence>
<dbReference type="InterPro" id="IPR057434">
    <property type="entry name" value="LMF1/2_N"/>
</dbReference>
<organism evidence="10">
    <name type="scientific">marine metagenome</name>
    <dbReference type="NCBI Taxonomy" id="408172"/>
    <lineage>
        <taxon>unclassified sequences</taxon>
        <taxon>metagenomes</taxon>
        <taxon>ecological metagenomes</taxon>
    </lineage>
</organism>
<evidence type="ECO:0000256" key="7">
    <source>
        <dbReference type="SAM" id="Phobius"/>
    </source>
</evidence>
<evidence type="ECO:0000256" key="5">
    <source>
        <dbReference type="ARBA" id="ARBA00022989"/>
    </source>
</evidence>
<dbReference type="EMBL" id="UINC01011176">
    <property type="protein sequence ID" value="SVA49454.1"/>
    <property type="molecule type" value="Genomic_DNA"/>
</dbReference>
<feature type="domain" description="Lipase maturation factor 1/2 C-terminal" evidence="9">
    <location>
        <begin position="357"/>
        <end position="492"/>
    </location>
</feature>
<gene>
    <name evidence="10" type="ORF">METZ01_LOCUS102308</name>
</gene>
<evidence type="ECO:0000256" key="6">
    <source>
        <dbReference type="ARBA" id="ARBA00023136"/>
    </source>
</evidence>
<feature type="transmembrane region" description="Helical" evidence="7">
    <location>
        <begin position="94"/>
        <end position="124"/>
    </location>
</feature>
<evidence type="ECO:0000256" key="3">
    <source>
        <dbReference type="ARBA" id="ARBA00022692"/>
    </source>
</evidence>
<evidence type="ECO:0000256" key="1">
    <source>
        <dbReference type="ARBA" id="ARBA00004477"/>
    </source>
</evidence>
<dbReference type="GO" id="GO:0005789">
    <property type="term" value="C:endoplasmic reticulum membrane"/>
    <property type="evidence" value="ECO:0007669"/>
    <property type="project" value="UniProtKB-SubCell"/>
</dbReference>
<keyword evidence="5 7" id="KW-1133">Transmembrane helix</keyword>
<evidence type="ECO:0000256" key="4">
    <source>
        <dbReference type="ARBA" id="ARBA00022824"/>
    </source>
</evidence>
<dbReference type="PANTHER" id="PTHR14463:SF10">
    <property type="entry name" value="LIPASE MATURATION FACTOR 1"/>
    <property type="match status" value="1"/>
</dbReference>
<dbReference type="GO" id="GO:0051604">
    <property type="term" value="P:protein maturation"/>
    <property type="evidence" value="ECO:0007669"/>
    <property type="project" value="InterPro"/>
</dbReference>
<keyword evidence="3 7" id="KW-0812">Transmembrane</keyword>
<sequence>MAKAILERLRFLDFGSPAPSKYWLTRFIFLRFLGGMYFIAFLILVNQGLPLIGENGLLPAKNLIDILGPRYETIFAAFLKIPTLFWFHLSDRMLVICAWVGTILSFVVLIGFANAPILLILWFLYMSFLHIGQTWYGFGWETQLLETGFLGIFICPLVDLRPFPRSPPPAPVFWLLRWLTFRIYIGAGMIKIRGDDCWQDLTCMIYHYETQPLPNPLSPWFHFMPGWFHKLEVMWNHLTELVVPFFVFGPRLARHLAGLMLVFFQILLILGGNLSFINWLTLTATVGCFDDSLLRHVLPRFITQKAEQAEQNSKPDFWPIRMSYALTILVLLLSIPVVQNILSPRQIMNTSFDRLHLVNTYGLFGAVGKKRHELIIEGTTDESVDTHTSWRSYEFKAKPGATDRPLPLISPYHYRLDWQIWFAAMSVPQQHPWVFHLIWKLLHNDAGALGLLANNPFPEQPPKNIRIKMYRYKFLPPGDESGKIWKSELVGTWLNPVSKSTPGFKRLIQKNRWKP</sequence>
<feature type="transmembrane region" description="Helical" evidence="7">
    <location>
        <begin position="69"/>
        <end position="87"/>
    </location>
</feature>
<reference evidence="10" key="1">
    <citation type="submission" date="2018-05" db="EMBL/GenBank/DDBJ databases">
        <authorList>
            <person name="Lanie J.A."/>
            <person name="Ng W.-L."/>
            <person name="Kazmierczak K.M."/>
            <person name="Andrzejewski T.M."/>
            <person name="Davidsen T.M."/>
            <person name="Wayne K.J."/>
            <person name="Tettelin H."/>
            <person name="Glass J.I."/>
            <person name="Rusch D."/>
            <person name="Podicherti R."/>
            <person name="Tsui H.-C.T."/>
            <person name="Winkler M.E."/>
        </authorList>
    </citation>
    <scope>NUCLEOTIDE SEQUENCE</scope>
</reference>
<feature type="transmembrane region" description="Helical" evidence="7">
    <location>
        <begin position="322"/>
        <end position="342"/>
    </location>
</feature>
<evidence type="ECO:0008006" key="11">
    <source>
        <dbReference type="Google" id="ProtNLM"/>
    </source>
</evidence>
<evidence type="ECO:0000259" key="9">
    <source>
        <dbReference type="Pfam" id="PF25179"/>
    </source>
</evidence>
<feature type="transmembrane region" description="Helical" evidence="7">
    <location>
        <begin position="256"/>
        <end position="277"/>
    </location>
</feature>
<dbReference type="Pfam" id="PF25179">
    <property type="entry name" value="LMF1_C"/>
    <property type="match status" value="1"/>
</dbReference>
<comment type="similarity">
    <text evidence="2">Belongs to the lipase maturation factor family.</text>
</comment>
<dbReference type="InterPro" id="IPR057433">
    <property type="entry name" value="LMF1/2_C"/>
</dbReference>
<dbReference type="InterPro" id="IPR009613">
    <property type="entry name" value="LMF"/>
</dbReference>
<comment type="subcellular location">
    <subcellularLocation>
        <location evidence="1">Endoplasmic reticulum membrane</location>
        <topology evidence="1">Multi-pass membrane protein</topology>
    </subcellularLocation>
</comment>
<evidence type="ECO:0000256" key="2">
    <source>
        <dbReference type="ARBA" id="ARBA00005512"/>
    </source>
</evidence>
<dbReference type="Pfam" id="PF06762">
    <property type="entry name" value="LMF1"/>
    <property type="match status" value="1"/>
</dbReference>
<feature type="transmembrane region" description="Helical" evidence="7">
    <location>
        <begin position="28"/>
        <end position="49"/>
    </location>
</feature>
<evidence type="ECO:0000313" key="10">
    <source>
        <dbReference type="EMBL" id="SVA49454.1"/>
    </source>
</evidence>
<keyword evidence="4" id="KW-0256">Endoplasmic reticulum</keyword>
<dbReference type="PANTHER" id="PTHR14463">
    <property type="entry name" value="LIPASE MATURATION FACTOR"/>
    <property type="match status" value="1"/>
</dbReference>
<keyword evidence="6 7" id="KW-0472">Membrane</keyword>
<feature type="domain" description="Lipase maturation factor 1/2 N-terminal" evidence="8">
    <location>
        <begin position="136"/>
        <end position="294"/>
    </location>
</feature>
<proteinExistence type="inferred from homology"/>
<name>A0A381WAF9_9ZZZZ</name>